<feature type="region of interest" description="Disordered" evidence="1">
    <location>
        <begin position="1"/>
        <end position="21"/>
    </location>
</feature>
<evidence type="ECO:0000313" key="3">
    <source>
        <dbReference type="Proteomes" id="UP000735302"/>
    </source>
</evidence>
<protein>
    <submittedName>
        <fullName evidence="2">Uncharacterized protein</fullName>
    </submittedName>
</protein>
<name>A0AAV4AFV8_9GAST</name>
<feature type="compositionally biased region" description="Polar residues" evidence="1">
    <location>
        <begin position="1"/>
        <end position="15"/>
    </location>
</feature>
<organism evidence="2 3">
    <name type="scientific">Plakobranchus ocellatus</name>
    <dbReference type="NCBI Taxonomy" id="259542"/>
    <lineage>
        <taxon>Eukaryota</taxon>
        <taxon>Metazoa</taxon>
        <taxon>Spiralia</taxon>
        <taxon>Lophotrochozoa</taxon>
        <taxon>Mollusca</taxon>
        <taxon>Gastropoda</taxon>
        <taxon>Heterobranchia</taxon>
        <taxon>Euthyneura</taxon>
        <taxon>Panpulmonata</taxon>
        <taxon>Sacoglossa</taxon>
        <taxon>Placobranchoidea</taxon>
        <taxon>Plakobranchidae</taxon>
        <taxon>Plakobranchus</taxon>
    </lineage>
</organism>
<proteinExistence type="predicted"/>
<sequence>MQASFETATEPNQGDTLRGSPALCQGYPGAIFPAEGVGPLLGLTQALFEEEYPADWAARVSAALPSQEMDVAEESPLTTRTVRWVNSIPDSTWEEKEVGDSRRRSRRDESAGKEVGIEDKSQVEKKRCHLVLTRGSS</sequence>
<accession>A0AAV4AFV8</accession>
<keyword evidence="3" id="KW-1185">Reference proteome</keyword>
<feature type="compositionally biased region" description="Basic and acidic residues" evidence="1">
    <location>
        <begin position="93"/>
        <end position="120"/>
    </location>
</feature>
<feature type="region of interest" description="Disordered" evidence="1">
    <location>
        <begin position="92"/>
        <end position="120"/>
    </location>
</feature>
<gene>
    <name evidence="2" type="ORF">PoB_003656600</name>
</gene>
<evidence type="ECO:0000313" key="2">
    <source>
        <dbReference type="EMBL" id="GFO10061.1"/>
    </source>
</evidence>
<dbReference type="AlphaFoldDB" id="A0AAV4AFV8"/>
<dbReference type="EMBL" id="BLXT01004146">
    <property type="protein sequence ID" value="GFO10061.1"/>
    <property type="molecule type" value="Genomic_DNA"/>
</dbReference>
<dbReference type="Proteomes" id="UP000735302">
    <property type="component" value="Unassembled WGS sequence"/>
</dbReference>
<reference evidence="2 3" key="1">
    <citation type="journal article" date="2021" name="Elife">
        <title>Chloroplast acquisition without the gene transfer in kleptoplastic sea slugs, Plakobranchus ocellatus.</title>
        <authorList>
            <person name="Maeda T."/>
            <person name="Takahashi S."/>
            <person name="Yoshida T."/>
            <person name="Shimamura S."/>
            <person name="Takaki Y."/>
            <person name="Nagai Y."/>
            <person name="Toyoda A."/>
            <person name="Suzuki Y."/>
            <person name="Arimoto A."/>
            <person name="Ishii H."/>
            <person name="Satoh N."/>
            <person name="Nishiyama T."/>
            <person name="Hasebe M."/>
            <person name="Maruyama T."/>
            <person name="Minagawa J."/>
            <person name="Obokata J."/>
            <person name="Shigenobu S."/>
        </authorList>
    </citation>
    <scope>NUCLEOTIDE SEQUENCE [LARGE SCALE GENOMIC DNA]</scope>
</reference>
<comment type="caution">
    <text evidence="2">The sequence shown here is derived from an EMBL/GenBank/DDBJ whole genome shotgun (WGS) entry which is preliminary data.</text>
</comment>
<evidence type="ECO:0000256" key="1">
    <source>
        <dbReference type="SAM" id="MobiDB-lite"/>
    </source>
</evidence>